<gene>
    <name evidence="11" type="ORF">dsmv_0516</name>
</gene>
<reference evidence="11 12" key="1">
    <citation type="journal article" date="2013" name="Genome Announc.">
        <title>Draft genome sequences for three mercury-methylating, sulfate-reducing bacteria.</title>
        <authorList>
            <person name="Brown S.D."/>
            <person name="Hurt R.A.Jr."/>
            <person name="Gilmour C.C."/>
            <person name="Elias D.A."/>
        </authorList>
    </citation>
    <scope>NUCLEOTIDE SEQUENCE [LARGE SCALE GENOMIC DNA]</scope>
    <source>
        <strain evidence="11 12">DSM 2059</strain>
    </source>
</reference>
<comment type="caution">
    <text evidence="11">The sequence shown here is derived from an EMBL/GenBank/DDBJ whole genome shotgun (WGS) entry which is preliminary data.</text>
</comment>
<dbReference type="AlphaFoldDB" id="S7TGD4"/>
<dbReference type="STRING" id="897.B2D07_15235"/>
<dbReference type="PANTHER" id="PTHR42755">
    <property type="entry name" value="3-DEOXY-MANNO-OCTULOSONATE CYTIDYLYLTRANSFERASE"/>
    <property type="match status" value="1"/>
</dbReference>
<dbReference type="Proteomes" id="UP000014977">
    <property type="component" value="Unassembled WGS sequence"/>
</dbReference>
<dbReference type="Gene3D" id="3.40.50.11720">
    <property type="entry name" value="3-Deoxy-D-manno-octulosonic-acid transferase, N-terminal domain"/>
    <property type="match status" value="1"/>
</dbReference>
<evidence type="ECO:0000256" key="1">
    <source>
        <dbReference type="ARBA" id="ARBA00004713"/>
    </source>
</evidence>
<dbReference type="InterPro" id="IPR039901">
    <property type="entry name" value="Kdotransferase"/>
</dbReference>
<dbReference type="GO" id="GO:0005886">
    <property type="term" value="C:plasma membrane"/>
    <property type="evidence" value="ECO:0007669"/>
    <property type="project" value="UniProtKB-SubCell"/>
</dbReference>
<keyword evidence="4 9" id="KW-0808">Transferase</keyword>
<comment type="subcellular location">
    <subcellularLocation>
        <location evidence="9">Cell membrane</location>
    </subcellularLocation>
</comment>
<comment type="catalytic activity">
    <reaction evidence="6 9">
        <text>lipid IVA (E. coli) + CMP-3-deoxy-beta-D-manno-octulosonate = alpha-Kdo-(2-&gt;6)-lipid IVA (E. coli) + CMP + H(+)</text>
        <dbReference type="Rhea" id="RHEA:28066"/>
        <dbReference type="ChEBI" id="CHEBI:15378"/>
        <dbReference type="ChEBI" id="CHEBI:58603"/>
        <dbReference type="ChEBI" id="CHEBI:60364"/>
        <dbReference type="ChEBI" id="CHEBI:60377"/>
        <dbReference type="ChEBI" id="CHEBI:85987"/>
        <dbReference type="EC" id="2.4.99.12"/>
    </reaction>
</comment>
<evidence type="ECO:0000259" key="10">
    <source>
        <dbReference type="Pfam" id="PF04413"/>
    </source>
</evidence>
<dbReference type="Pfam" id="PF04413">
    <property type="entry name" value="Glycos_transf_N"/>
    <property type="match status" value="1"/>
</dbReference>
<name>S7TGD4_DESML</name>
<evidence type="ECO:0000256" key="9">
    <source>
        <dbReference type="RuleBase" id="RU365103"/>
    </source>
</evidence>
<evidence type="ECO:0000256" key="5">
    <source>
        <dbReference type="ARBA" id="ARBA00031445"/>
    </source>
</evidence>
<accession>S7TGD4</accession>
<dbReference type="OrthoDB" id="9789797at2"/>
<sequence length="431" mass="47409">MILYNIVLGLGAFCGLPLALPLALCSGKRRATALERLGLRGLPPTPEKSGSGRRRIWIHALSVGEVTSAVPLAMCLRNRFPDHDIFFSASTRTGFLTARRLLDGIVQALFFFPYDLPFSVSRLVRRVSPDVMVIVETDLWPNFLEQMHRRAVPVFLVNARISSRSCAGYRRLSFLTRPMFRALTKIGVPSAEDGLRWTALGVSPERIIRTGNIKFDQPIPDIPETERQRMRRALKIAPERRIVVAGSTHDGEEQVLKTAFLRLKAVYPDLCLISAPRDPDRAGRVRRIFASAGIETETLSQLENGGDKRLDVVVIDRIGLLKRLYALAEAAVVGGSLVNRGGHNPLEPAAVGVPVLFGPYMSDFREIADLLIAGGGALEIPDPMRLAEVLQALLEDRTRRADMGQAARETVLVNRGAVDRTAALITEGITA</sequence>
<keyword evidence="9" id="KW-0472">Membrane</keyword>
<dbReference type="GO" id="GO:0009245">
    <property type="term" value="P:lipid A biosynthetic process"/>
    <property type="evidence" value="ECO:0007669"/>
    <property type="project" value="TreeGrafter"/>
</dbReference>
<feature type="domain" description="3-deoxy-D-manno-octulosonic-acid transferase N-terminal" evidence="10">
    <location>
        <begin position="49"/>
        <end position="217"/>
    </location>
</feature>
<feature type="active site" description="Proton acceptor" evidence="7">
    <location>
        <position position="65"/>
    </location>
</feature>
<feature type="site" description="Transition state stabilizer" evidence="8">
    <location>
        <position position="136"/>
    </location>
</feature>
<dbReference type="GO" id="GO:0043842">
    <property type="term" value="F:Kdo transferase activity"/>
    <property type="evidence" value="ECO:0007669"/>
    <property type="project" value="UniProtKB-EC"/>
</dbReference>
<evidence type="ECO:0000256" key="3">
    <source>
        <dbReference type="ARBA" id="ARBA00019077"/>
    </source>
</evidence>
<dbReference type="GO" id="GO:0009244">
    <property type="term" value="P:lipopolysaccharide core region biosynthetic process"/>
    <property type="evidence" value="ECO:0007669"/>
    <property type="project" value="UniProtKB-UniRule"/>
</dbReference>
<dbReference type="EC" id="2.4.99.12" evidence="2 9"/>
<evidence type="ECO:0000256" key="7">
    <source>
        <dbReference type="PIRSR" id="PIRSR639901-1"/>
    </source>
</evidence>
<evidence type="ECO:0000313" key="12">
    <source>
        <dbReference type="Proteomes" id="UP000014977"/>
    </source>
</evidence>
<evidence type="ECO:0000313" key="11">
    <source>
        <dbReference type="EMBL" id="EPR35811.1"/>
    </source>
</evidence>
<protein>
    <recommendedName>
        <fullName evidence="3 9">3-deoxy-D-manno-octulosonic acid transferase</fullName>
        <shortName evidence="9">Kdo transferase</shortName>
        <ecNumber evidence="2 9">2.4.99.12</ecNumber>
    </recommendedName>
    <alternativeName>
        <fullName evidence="5 9">Lipid IV(A) 3-deoxy-D-manno-octulosonic acid transferase</fullName>
    </alternativeName>
</protein>
<dbReference type="EMBL" id="ATHJ01000105">
    <property type="protein sequence ID" value="EPR35811.1"/>
    <property type="molecule type" value="Genomic_DNA"/>
</dbReference>
<keyword evidence="9" id="KW-0448">Lipopolysaccharide biosynthesis</keyword>
<organism evidence="11 12">
    <name type="scientific">Desulfococcus multivorans DSM 2059</name>
    <dbReference type="NCBI Taxonomy" id="1121405"/>
    <lineage>
        <taxon>Bacteria</taxon>
        <taxon>Pseudomonadati</taxon>
        <taxon>Thermodesulfobacteriota</taxon>
        <taxon>Desulfobacteria</taxon>
        <taxon>Desulfobacterales</taxon>
        <taxon>Desulfococcaceae</taxon>
        <taxon>Desulfococcus</taxon>
    </lineage>
</organism>
<dbReference type="UniPathway" id="UPA00958"/>
<dbReference type="RefSeq" id="WP_020877627.1">
    <property type="nucleotide sequence ID" value="NZ_ATHJ01000105.1"/>
</dbReference>
<evidence type="ECO:0000256" key="8">
    <source>
        <dbReference type="PIRSR" id="PIRSR639901-2"/>
    </source>
</evidence>
<evidence type="ECO:0000256" key="4">
    <source>
        <dbReference type="ARBA" id="ARBA00022679"/>
    </source>
</evidence>
<dbReference type="eggNOG" id="COG1519">
    <property type="taxonomic scope" value="Bacteria"/>
</dbReference>
<dbReference type="InterPro" id="IPR007507">
    <property type="entry name" value="Glycos_transf_N"/>
</dbReference>
<dbReference type="InterPro" id="IPR038107">
    <property type="entry name" value="Glycos_transf_N_sf"/>
</dbReference>
<keyword evidence="9" id="KW-1003">Cell membrane</keyword>
<comment type="pathway">
    <text evidence="1 9">Bacterial outer membrane biogenesis; LPS core biosynthesis.</text>
</comment>
<evidence type="ECO:0000256" key="2">
    <source>
        <dbReference type="ARBA" id="ARBA00012621"/>
    </source>
</evidence>
<dbReference type="SUPFAM" id="SSF53756">
    <property type="entry name" value="UDP-Glycosyltransferase/glycogen phosphorylase"/>
    <property type="match status" value="1"/>
</dbReference>
<comment type="similarity">
    <text evidence="9">Belongs to the glycosyltransferase group 1 family.</text>
</comment>
<evidence type="ECO:0000256" key="6">
    <source>
        <dbReference type="ARBA" id="ARBA00049183"/>
    </source>
</evidence>
<dbReference type="PANTHER" id="PTHR42755:SF1">
    <property type="entry name" value="3-DEOXY-D-MANNO-OCTULOSONIC ACID TRANSFERASE, MITOCHONDRIAL-RELATED"/>
    <property type="match status" value="1"/>
</dbReference>
<dbReference type="PATRIC" id="fig|1121405.3.peg.3215"/>
<keyword evidence="12" id="KW-1185">Reference proteome</keyword>
<comment type="function">
    <text evidence="9">Involved in lipopolysaccharide (LPS) biosynthesis. Catalyzes the transfer of 3-deoxy-D-manno-octulosonate (Kdo) residue(s) from CMP-Kdo to lipid IV(A), the tetraacyldisaccharide-1,4'-bisphosphate precursor of lipid A.</text>
</comment>
<feature type="site" description="Transition state stabilizer" evidence="8">
    <location>
        <position position="214"/>
    </location>
</feature>
<dbReference type="Gene3D" id="3.40.50.2000">
    <property type="entry name" value="Glycogen Phosphorylase B"/>
    <property type="match status" value="1"/>
</dbReference>
<proteinExistence type="inferred from homology"/>